<dbReference type="EMBL" id="CAXAMM010006306">
    <property type="protein sequence ID" value="CAK9010594.1"/>
    <property type="molecule type" value="Genomic_DNA"/>
</dbReference>
<proteinExistence type="predicted"/>
<feature type="transmembrane region" description="Helical" evidence="2">
    <location>
        <begin position="200"/>
        <end position="219"/>
    </location>
</feature>
<dbReference type="Proteomes" id="UP001642464">
    <property type="component" value="Unassembled WGS sequence"/>
</dbReference>
<feature type="transmembrane region" description="Helical" evidence="2">
    <location>
        <begin position="12"/>
        <end position="34"/>
    </location>
</feature>
<name>A0ABP0J8D2_9DINO</name>
<reference evidence="3 4" key="1">
    <citation type="submission" date="2024-02" db="EMBL/GenBank/DDBJ databases">
        <authorList>
            <person name="Chen Y."/>
            <person name="Shah S."/>
            <person name="Dougan E. K."/>
            <person name="Thang M."/>
            <person name="Chan C."/>
        </authorList>
    </citation>
    <scope>NUCLEOTIDE SEQUENCE [LARGE SCALE GENOMIC DNA]</scope>
</reference>
<evidence type="ECO:0000256" key="2">
    <source>
        <dbReference type="SAM" id="Phobius"/>
    </source>
</evidence>
<keyword evidence="4" id="KW-1185">Reference proteome</keyword>
<evidence type="ECO:0008006" key="5">
    <source>
        <dbReference type="Google" id="ProtNLM"/>
    </source>
</evidence>
<keyword evidence="2" id="KW-0812">Transmembrane</keyword>
<sequence>MPGNGERGTQGASCCLLIAFILALFATASPYWLYRSAWSYMGTSQTLSTGSWVMSTSSSRWRCGWYVNCYVSSQWNHFTDLDGNNTICTQPFFDQVGKFGFCPDGINSQPTTPSKVAAIQGLAITSTVMAFVACLTAAAAGKAGSKAGFAAGLFSFLTMVTSCAAFSVAASYDWYQSLDGAGYLPFIDDQGKLFVADNVYLYWGAAFWCFVIVFIISLLTTPGLCALAKELDSDDLDGTYGKGSSGSEYGGGAEPTYGGDAAYGVARA</sequence>
<keyword evidence="2" id="KW-0472">Membrane</keyword>
<comment type="caution">
    <text evidence="3">The sequence shown here is derived from an EMBL/GenBank/DDBJ whole genome shotgun (WGS) entry which is preliminary data.</text>
</comment>
<feature type="compositionally biased region" description="Gly residues" evidence="1">
    <location>
        <begin position="243"/>
        <end position="253"/>
    </location>
</feature>
<evidence type="ECO:0000313" key="3">
    <source>
        <dbReference type="EMBL" id="CAK9010594.1"/>
    </source>
</evidence>
<evidence type="ECO:0000256" key="1">
    <source>
        <dbReference type="SAM" id="MobiDB-lite"/>
    </source>
</evidence>
<dbReference type="Gene3D" id="1.20.140.150">
    <property type="match status" value="1"/>
</dbReference>
<gene>
    <name evidence="3" type="ORF">SCF082_LOCUS10737</name>
</gene>
<protein>
    <recommendedName>
        <fullName evidence="5">Claudin</fullName>
    </recommendedName>
</protein>
<accession>A0ABP0J8D2</accession>
<feature type="transmembrane region" description="Helical" evidence="2">
    <location>
        <begin position="147"/>
        <end position="170"/>
    </location>
</feature>
<feature type="transmembrane region" description="Helical" evidence="2">
    <location>
        <begin position="117"/>
        <end position="140"/>
    </location>
</feature>
<evidence type="ECO:0000313" key="4">
    <source>
        <dbReference type="Proteomes" id="UP001642464"/>
    </source>
</evidence>
<organism evidence="3 4">
    <name type="scientific">Durusdinium trenchii</name>
    <dbReference type="NCBI Taxonomy" id="1381693"/>
    <lineage>
        <taxon>Eukaryota</taxon>
        <taxon>Sar</taxon>
        <taxon>Alveolata</taxon>
        <taxon>Dinophyceae</taxon>
        <taxon>Suessiales</taxon>
        <taxon>Symbiodiniaceae</taxon>
        <taxon>Durusdinium</taxon>
    </lineage>
</organism>
<feature type="region of interest" description="Disordered" evidence="1">
    <location>
        <begin position="243"/>
        <end position="268"/>
    </location>
</feature>
<keyword evidence="2" id="KW-1133">Transmembrane helix</keyword>